<name>A0A8K1GTG4_9PASS</name>
<evidence type="ECO:0000313" key="1">
    <source>
        <dbReference type="EMBL" id="TRZ24981.1"/>
    </source>
</evidence>
<keyword evidence="2" id="KW-1185">Reference proteome</keyword>
<sequence length="56" mass="6123">ESKQPKGDFKLSSLAKVHWELAQCHKCTCAHRGNPNWDMDAKAKSTPPSETVAVTG</sequence>
<dbReference type="Proteomes" id="UP000796761">
    <property type="component" value="Unassembled WGS sequence"/>
</dbReference>
<accession>A0A8K1GTG4</accession>
<comment type="caution">
    <text evidence="1">The sequence shown here is derived from an EMBL/GenBank/DDBJ whole genome shotgun (WGS) entry which is preliminary data.</text>
</comment>
<organism evidence="1 2">
    <name type="scientific">Zosterops borbonicus</name>
    <dbReference type="NCBI Taxonomy" id="364589"/>
    <lineage>
        <taxon>Eukaryota</taxon>
        <taxon>Metazoa</taxon>
        <taxon>Chordata</taxon>
        <taxon>Craniata</taxon>
        <taxon>Vertebrata</taxon>
        <taxon>Euteleostomi</taxon>
        <taxon>Archelosauria</taxon>
        <taxon>Archosauria</taxon>
        <taxon>Dinosauria</taxon>
        <taxon>Saurischia</taxon>
        <taxon>Theropoda</taxon>
        <taxon>Coelurosauria</taxon>
        <taxon>Aves</taxon>
        <taxon>Neognathae</taxon>
        <taxon>Neoaves</taxon>
        <taxon>Telluraves</taxon>
        <taxon>Australaves</taxon>
        <taxon>Passeriformes</taxon>
        <taxon>Sylvioidea</taxon>
        <taxon>Zosteropidae</taxon>
        <taxon>Zosterops</taxon>
    </lineage>
</organism>
<feature type="non-terminal residue" evidence="1">
    <location>
        <position position="1"/>
    </location>
</feature>
<evidence type="ECO:0000313" key="2">
    <source>
        <dbReference type="Proteomes" id="UP000796761"/>
    </source>
</evidence>
<gene>
    <name evidence="1" type="ORF">HGM15179_002202</name>
</gene>
<protein>
    <submittedName>
        <fullName evidence="1">Uncharacterized protein</fullName>
    </submittedName>
</protein>
<dbReference type="AlphaFoldDB" id="A0A8K1GTG4"/>
<proteinExistence type="predicted"/>
<dbReference type="EMBL" id="SWJQ01000036">
    <property type="protein sequence ID" value="TRZ24981.1"/>
    <property type="molecule type" value="Genomic_DNA"/>
</dbReference>
<reference evidence="1" key="1">
    <citation type="submission" date="2019-04" db="EMBL/GenBank/DDBJ databases">
        <title>Genome assembly of Zosterops borbonicus 15179.</title>
        <authorList>
            <person name="Leroy T."/>
            <person name="Anselmetti Y."/>
            <person name="Tilak M.-K."/>
            <person name="Nabholz B."/>
        </authorList>
    </citation>
    <scope>NUCLEOTIDE SEQUENCE</scope>
    <source>
        <strain evidence="1">HGM_15179</strain>
        <tissue evidence="1">Muscle</tissue>
    </source>
</reference>